<evidence type="ECO:0000313" key="1">
    <source>
        <dbReference type="EMBL" id="MBB5286670.1"/>
    </source>
</evidence>
<name>A0A840U3H9_9BACT</name>
<reference evidence="1 2" key="1">
    <citation type="submission" date="2020-08" db="EMBL/GenBank/DDBJ databases">
        <title>Genomic Encyclopedia of Type Strains, Phase IV (KMG-IV): sequencing the most valuable type-strain genomes for metagenomic binning, comparative biology and taxonomic classification.</title>
        <authorList>
            <person name="Goeker M."/>
        </authorList>
    </citation>
    <scope>NUCLEOTIDE SEQUENCE [LARGE SCALE GENOMIC DNA]</scope>
    <source>
        <strain evidence="1 2">DSM 105074</strain>
    </source>
</reference>
<comment type="caution">
    <text evidence="1">The sequence shown here is derived from an EMBL/GenBank/DDBJ whole genome shotgun (WGS) entry which is preliminary data.</text>
</comment>
<accession>A0A840U3H9</accession>
<dbReference type="AlphaFoldDB" id="A0A840U3H9"/>
<gene>
    <name evidence="1" type="ORF">HNQ92_004831</name>
</gene>
<dbReference type="Proteomes" id="UP000557307">
    <property type="component" value="Unassembled WGS sequence"/>
</dbReference>
<dbReference type="EMBL" id="JACHGF010000010">
    <property type="protein sequence ID" value="MBB5286670.1"/>
    <property type="molecule type" value="Genomic_DNA"/>
</dbReference>
<evidence type="ECO:0000313" key="2">
    <source>
        <dbReference type="Proteomes" id="UP000557307"/>
    </source>
</evidence>
<keyword evidence="2" id="KW-1185">Reference proteome</keyword>
<proteinExistence type="predicted"/>
<sequence length="41" mass="4694">MEGKNELRRLFLTHVVLMPYSDKGKIGSLSTPILLLIRPKK</sequence>
<organism evidence="1 2">
    <name type="scientific">Rhabdobacter roseus</name>
    <dbReference type="NCBI Taxonomy" id="1655419"/>
    <lineage>
        <taxon>Bacteria</taxon>
        <taxon>Pseudomonadati</taxon>
        <taxon>Bacteroidota</taxon>
        <taxon>Cytophagia</taxon>
        <taxon>Cytophagales</taxon>
        <taxon>Cytophagaceae</taxon>
        <taxon>Rhabdobacter</taxon>
    </lineage>
</organism>
<dbReference type="RefSeq" id="WP_281380780.1">
    <property type="nucleotide sequence ID" value="NZ_JACHGF010000010.1"/>
</dbReference>
<protein>
    <submittedName>
        <fullName evidence="1">Uncharacterized protein</fullName>
    </submittedName>
</protein>